<dbReference type="GO" id="GO:0006437">
    <property type="term" value="P:tyrosyl-tRNA aminoacylation"/>
    <property type="evidence" value="ECO:0007669"/>
    <property type="project" value="InterPro"/>
</dbReference>
<dbReference type="InterPro" id="IPR001412">
    <property type="entry name" value="aa-tRNA-synth_I_CS"/>
</dbReference>
<dbReference type="GO" id="GO:0003723">
    <property type="term" value="F:RNA binding"/>
    <property type="evidence" value="ECO:0007669"/>
    <property type="project" value="InterPro"/>
</dbReference>
<dbReference type="Proteomes" id="UP000301737">
    <property type="component" value="Unassembled WGS sequence"/>
</dbReference>
<keyword evidence="6 9" id="KW-0030">Aminoacyl-tRNA synthetase</keyword>
<proteinExistence type="inferred from homology"/>
<dbReference type="GO" id="GO:0005739">
    <property type="term" value="C:mitochondrion"/>
    <property type="evidence" value="ECO:0007669"/>
    <property type="project" value="TreeGrafter"/>
</dbReference>
<evidence type="ECO:0000313" key="11">
    <source>
        <dbReference type="Proteomes" id="UP000301737"/>
    </source>
</evidence>
<name>A0A4C2ED17_9SACH</name>
<reference evidence="10 11" key="1">
    <citation type="submission" date="2019-01" db="EMBL/GenBank/DDBJ databases">
        <title>Draft Genome Sequencing of Zygosaccharomyces mellis Ca-7.</title>
        <authorList>
            <person name="Shiwa Y."/>
            <person name="Kanesaki Y."/>
            <person name="Ishige T."/>
            <person name="Mura K."/>
            <person name="Hori T."/>
            <person name="Tamura T."/>
        </authorList>
    </citation>
    <scope>NUCLEOTIDE SEQUENCE [LARGE SCALE GENOMIC DNA]</scope>
    <source>
        <strain evidence="10 11">Ca-7</strain>
    </source>
</reference>
<keyword evidence="11" id="KW-1185">Reference proteome</keyword>
<dbReference type="EMBL" id="BIMX01000029">
    <property type="protein sequence ID" value="GCF01237.1"/>
    <property type="molecule type" value="Genomic_DNA"/>
</dbReference>
<dbReference type="GO" id="GO:0004831">
    <property type="term" value="F:tyrosine-tRNA ligase activity"/>
    <property type="evidence" value="ECO:0007669"/>
    <property type="project" value="UniProtKB-EC"/>
</dbReference>
<evidence type="ECO:0000256" key="4">
    <source>
        <dbReference type="ARBA" id="ARBA00022840"/>
    </source>
</evidence>
<dbReference type="InterPro" id="IPR002307">
    <property type="entry name" value="Tyr-tRNA-ligase"/>
</dbReference>
<dbReference type="AlphaFoldDB" id="A0A4C2ED17"/>
<dbReference type="InterPro" id="IPR002305">
    <property type="entry name" value="aa-tRNA-synth_Ic"/>
</dbReference>
<evidence type="ECO:0000256" key="6">
    <source>
        <dbReference type="ARBA" id="ARBA00023146"/>
    </source>
</evidence>
<dbReference type="Gene3D" id="3.10.290.10">
    <property type="entry name" value="RNA-binding S4 domain"/>
    <property type="match status" value="1"/>
</dbReference>
<evidence type="ECO:0000256" key="7">
    <source>
        <dbReference type="ARBA" id="ARBA00033323"/>
    </source>
</evidence>
<evidence type="ECO:0000256" key="5">
    <source>
        <dbReference type="ARBA" id="ARBA00022917"/>
    </source>
</evidence>
<evidence type="ECO:0000256" key="9">
    <source>
        <dbReference type="RuleBase" id="RU361234"/>
    </source>
</evidence>
<dbReference type="OrthoDB" id="337870at2759"/>
<dbReference type="PRINTS" id="PR01040">
    <property type="entry name" value="TRNASYNTHTYR"/>
</dbReference>
<dbReference type="Pfam" id="PF00579">
    <property type="entry name" value="tRNA-synt_1b"/>
    <property type="match status" value="1"/>
</dbReference>
<dbReference type="PANTHER" id="PTHR11766">
    <property type="entry name" value="TYROSYL-TRNA SYNTHETASE"/>
    <property type="match status" value="1"/>
</dbReference>
<dbReference type="InterPro" id="IPR014729">
    <property type="entry name" value="Rossmann-like_a/b/a_fold"/>
</dbReference>
<comment type="catalytic activity">
    <reaction evidence="8 9">
        <text>tRNA(Tyr) + L-tyrosine + ATP = L-tyrosyl-tRNA(Tyr) + AMP + diphosphate + H(+)</text>
        <dbReference type="Rhea" id="RHEA:10220"/>
        <dbReference type="Rhea" id="RHEA-COMP:9706"/>
        <dbReference type="Rhea" id="RHEA-COMP:9707"/>
        <dbReference type="ChEBI" id="CHEBI:15378"/>
        <dbReference type="ChEBI" id="CHEBI:30616"/>
        <dbReference type="ChEBI" id="CHEBI:33019"/>
        <dbReference type="ChEBI" id="CHEBI:58315"/>
        <dbReference type="ChEBI" id="CHEBI:78442"/>
        <dbReference type="ChEBI" id="CHEBI:78536"/>
        <dbReference type="ChEBI" id="CHEBI:456215"/>
        <dbReference type="EC" id="6.1.1.1"/>
    </reaction>
</comment>
<dbReference type="Gene3D" id="1.10.240.10">
    <property type="entry name" value="Tyrosyl-Transfer RNA Synthetase"/>
    <property type="match status" value="1"/>
</dbReference>
<dbReference type="NCBIfam" id="TIGR00234">
    <property type="entry name" value="tyrS"/>
    <property type="match status" value="1"/>
</dbReference>
<dbReference type="PROSITE" id="PS00178">
    <property type="entry name" value="AA_TRNA_LIGASE_I"/>
    <property type="match status" value="1"/>
</dbReference>
<evidence type="ECO:0000313" key="10">
    <source>
        <dbReference type="EMBL" id="GCF01237.1"/>
    </source>
</evidence>
<dbReference type="PANTHER" id="PTHR11766:SF0">
    <property type="entry name" value="TYROSINE--TRNA LIGASE, MITOCHONDRIAL"/>
    <property type="match status" value="1"/>
</dbReference>
<accession>A0A4C2ED17</accession>
<dbReference type="Gene3D" id="3.40.50.620">
    <property type="entry name" value="HUPs"/>
    <property type="match status" value="1"/>
</dbReference>
<organism evidence="10 11">
    <name type="scientific">Zygosaccharomyces mellis</name>
    <dbReference type="NCBI Taxonomy" id="42258"/>
    <lineage>
        <taxon>Eukaryota</taxon>
        <taxon>Fungi</taxon>
        <taxon>Dikarya</taxon>
        <taxon>Ascomycota</taxon>
        <taxon>Saccharomycotina</taxon>
        <taxon>Saccharomycetes</taxon>
        <taxon>Saccharomycetales</taxon>
        <taxon>Saccharomycetaceae</taxon>
        <taxon>Zygosaccharomyces</taxon>
    </lineage>
</organism>
<gene>
    <name evidence="10" type="primary">MSY1</name>
    <name evidence="10" type="ORF">ZYGM_000610</name>
</gene>
<dbReference type="EC" id="6.1.1.1" evidence="1 9"/>
<dbReference type="CDD" id="cd00805">
    <property type="entry name" value="TyrRS_core"/>
    <property type="match status" value="1"/>
</dbReference>
<protein>
    <recommendedName>
        <fullName evidence="1 9">Tyrosine--tRNA ligase</fullName>
        <ecNumber evidence="1 9">6.1.1.1</ecNumber>
    </recommendedName>
    <alternativeName>
        <fullName evidence="7 9">Tyrosyl-tRNA synthetase</fullName>
    </alternativeName>
</protein>
<dbReference type="GO" id="GO:0005524">
    <property type="term" value="F:ATP binding"/>
    <property type="evidence" value="ECO:0007669"/>
    <property type="project" value="UniProtKB-KW"/>
</dbReference>
<comment type="similarity">
    <text evidence="9">Belongs to the class-I aminoacyl-tRNA synthetase family.</text>
</comment>
<dbReference type="GO" id="GO:0005829">
    <property type="term" value="C:cytosol"/>
    <property type="evidence" value="ECO:0007669"/>
    <property type="project" value="TreeGrafter"/>
</dbReference>
<dbReference type="InterPro" id="IPR036986">
    <property type="entry name" value="S4_RNA-bd_sf"/>
</dbReference>
<dbReference type="InterPro" id="IPR024088">
    <property type="entry name" value="Tyr-tRNA-ligase_bac-type"/>
</dbReference>
<keyword evidence="4 9" id="KW-0067">ATP-binding</keyword>
<sequence>MLRHVPRRLLTGSRKSSPGLLEELKQRGLISQVAQPEQWLHEKLLQGHKIKLYCGADPTAKSLHLGNVVPLMILLNFYVKGHDVFALVGGATGRVGDPSGRTTERQAMSDVSRLKNVDRIQQQFTRFFENGWKYYESRFPEMSAQGPGKLVKVDNYHWWKDIKLLDFLAQYGRYIRIQSMFSRSSIATRLEGKDGLGFNEFSYQVLQAYDFYHLHKNYSVSLQVGGNDQWGNITAGIDFIDRMESNDSEKLPLGGITAPLLSTSTGEKFGKSAGNAVFLDPQINSAYDIFQFFYNTKDADVSRFLKIFTLLPSGTIDAIVQDHMTQPHQRKGQRLLAIEVTDLLFGVGSGERSSKVSEILFGNLSEANMSADELIELFNEAGILQKVPRDKSLVDIITQVTHCSKSEAKRKLVQGSVLLHSSRHKVTENTDQLSQFLIEDKVLILRLGKQKCHVIEIL</sequence>
<evidence type="ECO:0000256" key="8">
    <source>
        <dbReference type="ARBA" id="ARBA00048248"/>
    </source>
</evidence>
<evidence type="ECO:0000256" key="2">
    <source>
        <dbReference type="ARBA" id="ARBA00022598"/>
    </source>
</evidence>
<keyword evidence="2 9" id="KW-0436">Ligase</keyword>
<dbReference type="SUPFAM" id="SSF52374">
    <property type="entry name" value="Nucleotidylyl transferase"/>
    <property type="match status" value="1"/>
</dbReference>
<keyword evidence="5 9" id="KW-0648">Protein biosynthesis</keyword>
<evidence type="ECO:0000256" key="3">
    <source>
        <dbReference type="ARBA" id="ARBA00022741"/>
    </source>
</evidence>
<dbReference type="FunFam" id="1.10.240.10:FF:000001">
    <property type="entry name" value="Tyrosine--tRNA ligase"/>
    <property type="match status" value="1"/>
</dbReference>
<dbReference type="SUPFAM" id="SSF55174">
    <property type="entry name" value="Alpha-L RNA-binding motif"/>
    <property type="match status" value="1"/>
</dbReference>
<evidence type="ECO:0000256" key="1">
    <source>
        <dbReference type="ARBA" id="ARBA00013160"/>
    </source>
</evidence>
<keyword evidence="3 9" id="KW-0547">Nucleotide-binding</keyword>
<comment type="caution">
    <text evidence="10">The sequence shown here is derived from an EMBL/GenBank/DDBJ whole genome shotgun (WGS) entry which is preliminary data.</text>
</comment>